<organism evidence="1 2">
    <name type="scientific">Streptomyces toyocaensis</name>
    <dbReference type="NCBI Taxonomy" id="55952"/>
    <lineage>
        <taxon>Bacteria</taxon>
        <taxon>Bacillati</taxon>
        <taxon>Actinomycetota</taxon>
        <taxon>Actinomycetes</taxon>
        <taxon>Kitasatosporales</taxon>
        <taxon>Streptomycetaceae</taxon>
        <taxon>Streptomyces</taxon>
    </lineage>
</organism>
<keyword evidence="2" id="KW-1185">Reference proteome</keyword>
<evidence type="ECO:0008006" key="3">
    <source>
        <dbReference type="Google" id="ProtNLM"/>
    </source>
</evidence>
<dbReference type="EMBL" id="JFCB01000003">
    <property type="protein sequence ID" value="KES07995.1"/>
    <property type="molecule type" value="Genomic_DNA"/>
</dbReference>
<dbReference type="STRING" id="55952.BU52_06080"/>
<dbReference type="Proteomes" id="UP000028341">
    <property type="component" value="Unassembled WGS sequence"/>
</dbReference>
<evidence type="ECO:0000313" key="2">
    <source>
        <dbReference type="Proteomes" id="UP000028341"/>
    </source>
</evidence>
<reference evidence="1 2" key="1">
    <citation type="submission" date="2014-02" db="EMBL/GenBank/DDBJ databases">
        <title>The genome announcement of Streptomyces toyocaensis NRRL15009.</title>
        <authorList>
            <person name="Hong H.-J."/>
            <person name="Kwun M.J."/>
        </authorList>
    </citation>
    <scope>NUCLEOTIDE SEQUENCE [LARGE SCALE GENOMIC DNA]</scope>
    <source>
        <strain evidence="1 2">NRRL 15009</strain>
    </source>
</reference>
<sequence length="78" mass="7206">MNFVPQVATAEISDADLDQVSGGLAGGVEAGLAVPASAGAAGAGLHVEAGPLSLCAGLGASVTPGAAAVNGHAHTTMV</sequence>
<accession>A0A081XWS2</accession>
<dbReference type="eggNOG" id="ENOG5031VI8">
    <property type="taxonomic scope" value="Bacteria"/>
</dbReference>
<dbReference type="RefSeq" id="WP_037929299.1">
    <property type="nucleotide sequence ID" value="NZ_JBFADL010000001.1"/>
</dbReference>
<proteinExistence type="predicted"/>
<evidence type="ECO:0000313" key="1">
    <source>
        <dbReference type="EMBL" id="KES07995.1"/>
    </source>
</evidence>
<name>A0A081XWS2_STRTO</name>
<comment type="caution">
    <text evidence="1">The sequence shown here is derived from an EMBL/GenBank/DDBJ whole genome shotgun (WGS) entry which is preliminary data.</text>
</comment>
<dbReference type="OrthoDB" id="4304193at2"/>
<dbReference type="AlphaFoldDB" id="A0A081XWS2"/>
<gene>
    <name evidence="1" type="ORF">BU52_06080</name>
</gene>
<protein>
    <recommendedName>
        <fullName evidence="3">Type A2 lantipeptide</fullName>
    </recommendedName>
</protein>